<feature type="non-terminal residue" evidence="2">
    <location>
        <position position="297"/>
    </location>
</feature>
<dbReference type="SUPFAM" id="SSF48264">
    <property type="entry name" value="Cytochrome P450"/>
    <property type="match status" value="1"/>
</dbReference>
<dbReference type="GO" id="GO:0036199">
    <property type="term" value="F:cholest-4-en-3-one 26-monooxygenase activity"/>
    <property type="evidence" value="ECO:0007669"/>
    <property type="project" value="TreeGrafter"/>
</dbReference>
<dbReference type="InterPro" id="IPR036396">
    <property type="entry name" value="Cyt_P450_sf"/>
</dbReference>
<dbReference type="PRINTS" id="PR00359">
    <property type="entry name" value="BP450"/>
</dbReference>
<evidence type="ECO:0000256" key="1">
    <source>
        <dbReference type="ARBA" id="ARBA00010617"/>
    </source>
</evidence>
<proteinExistence type="inferred from homology"/>
<dbReference type="GO" id="GO:0020037">
    <property type="term" value="F:heme binding"/>
    <property type="evidence" value="ECO:0007669"/>
    <property type="project" value="InterPro"/>
</dbReference>
<dbReference type="EMBL" id="UINC01048285">
    <property type="protein sequence ID" value="SVB58643.1"/>
    <property type="molecule type" value="Genomic_DNA"/>
</dbReference>
<gene>
    <name evidence="2" type="ORF">METZ01_LOCUS211497</name>
</gene>
<dbReference type="AlphaFoldDB" id="A0A382F8U7"/>
<dbReference type="GO" id="GO:0005506">
    <property type="term" value="F:iron ion binding"/>
    <property type="evidence" value="ECO:0007669"/>
    <property type="project" value="InterPro"/>
</dbReference>
<dbReference type="GO" id="GO:0008395">
    <property type="term" value="F:steroid hydroxylase activity"/>
    <property type="evidence" value="ECO:0007669"/>
    <property type="project" value="TreeGrafter"/>
</dbReference>
<comment type="similarity">
    <text evidence="1">Belongs to the cytochrome P450 family.</text>
</comment>
<reference evidence="2" key="1">
    <citation type="submission" date="2018-05" db="EMBL/GenBank/DDBJ databases">
        <authorList>
            <person name="Lanie J.A."/>
            <person name="Ng W.-L."/>
            <person name="Kazmierczak K.M."/>
            <person name="Andrzejewski T.M."/>
            <person name="Davidsen T.M."/>
            <person name="Wayne K.J."/>
            <person name="Tettelin H."/>
            <person name="Glass J.I."/>
            <person name="Rusch D."/>
            <person name="Podicherti R."/>
            <person name="Tsui H.-C.T."/>
            <person name="Winkler M.E."/>
        </authorList>
    </citation>
    <scope>NUCLEOTIDE SEQUENCE</scope>
</reference>
<dbReference type="InterPro" id="IPR002397">
    <property type="entry name" value="Cyt_P450_B"/>
</dbReference>
<dbReference type="GO" id="GO:0006707">
    <property type="term" value="P:cholesterol catabolic process"/>
    <property type="evidence" value="ECO:0007669"/>
    <property type="project" value="TreeGrafter"/>
</dbReference>
<protein>
    <recommendedName>
        <fullName evidence="3">Cytochrome P450</fullName>
    </recommendedName>
</protein>
<accession>A0A382F8U7</accession>
<name>A0A382F8U7_9ZZZZ</name>
<sequence>MNSLDKYNLLDPGVQSRPYEYYSILREEAPVYQMPQTGFYLITTYDLCNEVIRQPDLFASGVSPMALRPGGIPQGVLEIYEKEGWMPLASCSTSDPPAHTRVHHVLAQLFTTAQVRKLKPTIDSIVKDLIDEIANDDQMTFVSQFSHPLPMIIIADLLGIPNDNLTIFKKWSDAIVEPYSMMISPEREVECTRLVVEMQHYFAELVETRRGSSKDDLISQIVNIDMADFQPFNMAELLTIVSIDLLASGNETTTSAISSGMLLLCQNPHIVEEIHRHPSLMINFTEEILRLESPAQG</sequence>
<dbReference type="InterPro" id="IPR001128">
    <property type="entry name" value="Cyt_P450"/>
</dbReference>
<organism evidence="2">
    <name type="scientific">marine metagenome</name>
    <dbReference type="NCBI Taxonomy" id="408172"/>
    <lineage>
        <taxon>unclassified sequences</taxon>
        <taxon>metagenomes</taxon>
        <taxon>ecological metagenomes</taxon>
    </lineage>
</organism>
<dbReference type="Pfam" id="PF00067">
    <property type="entry name" value="p450"/>
    <property type="match status" value="1"/>
</dbReference>
<evidence type="ECO:0008006" key="3">
    <source>
        <dbReference type="Google" id="ProtNLM"/>
    </source>
</evidence>
<dbReference type="PANTHER" id="PTHR46696">
    <property type="entry name" value="P450, PUTATIVE (EUROFUNG)-RELATED"/>
    <property type="match status" value="1"/>
</dbReference>
<dbReference type="Gene3D" id="1.10.630.10">
    <property type="entry name" value="Cytochrome P450"/>
    <property type="match status" value="1"/>
</dbReference>
<dbReference type="PANTHER" id="PTHR46696:SF4">
    <property type="entry name" value="BIOTIN BIOSYNTHESIS CYTOCHROME P450"/>
    <property type="match status" value="1"/>
</dbReference>
<evidence type="ECO:0000313" key="2">
    <source>
        <dbReference type="EMBL" id="SVB58643.1"/>
    </source>
</evidence>